<keyword evidence="1" id="KW-0175">Coiled coil</keyword>
<accession>A0A429XSU6</accession>
<evidence type="ECO:0000256" key="1">
    <source>
        <dbReference type="SAM" id="Coils"/>
    </source>
</evidence>
<name>A0A429XSU6_9RICK</name>
<organism evidence="3 4">
    <name type="scientific">Candidatus Aquarickettsia rohweri</name>
    <dbReference type="NCBI Taxonomy" id="2602574"/>
    <lineage>
        <taxon>Bacteria</taxon>
        <taxon>Pseudomonadati</taxon>
        <taxon>Pseudomonadota</taxon>
        <taxon>Alphaproteobacteria</taxon>
        <taxon>Rickettsiales</taxon>
        <taxon>Candidatus Midichloriaceae</taxon>
        <taxon>Candidatus Aquarickettsia</taxon>
    </lineage>
</organism>
<evidence type="ECO:0000313" key="4">
    <source>
        <dbReference type="Proteomes" id="UP000279470"/>
    </source>
</evidence>
<feature type="compositionally biased region" description="Basic and acidic residues" evidence="2">
    <location>
        <begin position="198"/>
        <end position="215"/>
    </location>
</feature>
<keyword evidence="4" id="KW-1185">Reference proteome</keyword>
<dbReference type="EMBL" id="RXFM01000014">
    <property type="protein sequence ID" value="RST70257.1"/>
    <property type="molecule type" value="Genomic_DNA"/>
</dbReference>
<protein>
    <submittedName>
        <fullName evidence="3">Uncharacterized protein</fullName>
    </submittedName>
</protein>
<evidence type="ECO:0000256" key="2">
    <source>
        <dbReference type="SAM" id="MobiDB-lite"/>
    </source>
</evidence>
<evidence type="ECO:0000313" key="3">
    <source>
        <dbReference type="EMBL" id="RST70257.1"/>
    </source>
</evidence>
<dbReference type="AlphaFoldDB" id="A0A429XSU6"/>
<feature type="region of interest" description="Disordered" evidence="2">
    <location>
        <begin position="198"/>
        <end position="217"/>
    </location>
</feature>
<proteinExistence type="predicted"/>
<dbReference type="RefSeq" id="WP_126044412.1">
    <property type="nucleotide sequence ID" value="NZ_RXFM01000014.1"/>
</dbReference>
<gene>
    <name evidence="3" type="ORF">EIC27_01590</name>
</gene>
<comment type="caution">
    <text evidence="3">The sequence shown here is derived from an EMBL/GenBank/DDBJ whole genome shotgun (WGS) entry which is preliminary data.</text>
</comment>
<dbReference type="Proteomes" id="UP000279470">
    <property type="component" value="Unassembled WGS sequence"/>
</dbReference>
<reference evidence="4" key="1">
    <citation type="submission" date="2018-11" db="EMBL/GenBank/DDBJ databases">
        <title>Phylogenetic, genomic, and biogeographic characterization of a novel and ubiquitous marine invertebrate-associated Rickettsiales parasite, Candidatus Marinoinvertebrata rohwerii, gen. nov., sp. nov.</title>
        <authorList>
            <person name="Klinges J.G."/>
            <person name="Rosales S.M."/>
            <person name="Mcminds R."/>
            <person name="Shaver E.C."/>
            <person name="Shantz A."/>
            <person name="Peters E.C."/>
            <person name="Burkepile D.E."/>
            <person name="Silliman B.R."/>
            <person name="Vega Thurber R.L."/>
        </authorList>
    </citation>
    <scope>NUCLEOTIDE SEQUENCE [LARGE SCALE GENOMIC DNA]</scope>
    <source>
        <strain evidence="4">a_cerv_44</strain>
    </source>
</reference>
<sequence>MFGALFGYGDEEVGVNSVVEALPVVQEAASEFDTINSTLEVEIAKLSAQNQQQTEMMTEMMERIAKLEEQVNKGAWDKFKEVLQDFGKKLQEFGQAIKNSALLQWVYEGLCQIGCKIERAVANVQEKVAEWSRGKEMASLDKAFEKAGNAIDKVANKRDLDLGGEAHDGLGSDLAAAKAELEERHEQQRRAAQEKLTEINKRHDAHKATRQEHGTKMQVAVREAGRAVQAKAGSFVEKVQNARSSGQGQSQGRV</sequence>
<feature type="coiled-coil region" evidence="1">
    <location>
        <begin position="36"/>
        <end position="70"/>
    </location>
</feature>